<dbReference type="InParanoid" id="E2A395"/>
<dbReference type="OMA" id="TQDNESF"/>
<evidence type="ECO:0000313" key="2">
    <source>
        <dbReference type="Proteomes" id="UP000000311"/>
    </source>
</evidence>
<protein>
    <submittedName>
        <fullName evidence="1">Uncharacterized protein</fullName>
    </submittedName>
</protein>
<feature type="non-terminal residue" evidence="1">
    <location>
        <position position="86"/>
    </location>
</feature>
<organism evidence="2">
    <name type="scientific">Camponotus floridanus</name>
    <name type="common">Florida carpenter ant</name>
    <dbReference type="NCBI Taxonomy" id="104421"/>
    <lineage>
        <taxon>Eukaryota</taxon>
        <taxon>Metazoa</taxon>
        <taxon>Ecdysozoa</taxon>
        <taxon>Arthropoda</taxon>
        <taxon>Hexapoda</taxon>
        <taxon>Insecta</taxon>
        <taxon>Pterygota</taxon>
        <taxon>Neoptera</taxon>
        <taxon>Endopterygota</taxon>
        <taxon>Hymenoptera</taxon>
        <taxon>Apocrita</taxon>
        <taxon>Aculeata</taxon>
        <taxon>Formicoidea</taxon>
        <taxon>Formicidae</taxon>
        <taxon>Formicinae</taxon>
        <taxon>Camponotus</taxon>
    </lineage>
</organism>
<dbReference type="AlphaFoldDB" id="E2A395"/>
<sequence>SFHKRKKSAEIRYAALIAEKNIAYPTSKEILNIFQHIGKDPNVLSRMSMSRIKCINITNVVCLVEIERIVNNIQNAGFSIFINETL</sequence>
<evidence type="ECO:0000313" key="1">
    <source>
        <dbReference type="EMBL" id="EFN72096.1"/>
    </source>
</evidence>
<reference evidence="1 2" key="1">
    <citation type="journal article" date="2010" name="Science">
        <title>Genomic comparison of the ants Camponotus floridanus and Harpegnathos saltator.</title>
        <authorList>
            <person name="Bonasio R."/>
            <person name="Zhang G."/>
            <person name="Ye C."/>
            <person name="Mutti N.S."/>
            <person name="Fang X."/>
            <person name="Qin N."/>
            <person name="Donahue G."/>
            <person name="Yang P."/>
            <person name="Li Q."/>
            <person name="Li C."/>
            <person name="Zhang P."/>
            <person name="Huang Z."/>
            <person name="Berger S.L."/>
            <person name="Reinberg D."/>
            <person name="Wang J."/>
            <person name="Liebig J."/>
        </authorList>
    </citation>
    <scope>NUCLEOTIDE SEQUENCE [LARGE SCALE GENOMIC DNA]</scope>
    <source>
        <strain evidence="2">C129</strain>
    </source>
</reference>
<accession>E2A395</accession>
<gene>
    <name evidence="1" type="ORF">EAG_10065</name>
</gene>
<feature type="non-terminal residue" evidence="1">
    <location>
        <position position="1"/>
    </location>
</feature>
<dbReference type="EMBL" id="GL436336">
    <property type="protein sequence ID" value="EFN72096.1"/>
    <property type="molecule type" value="Genomic_DNA"/>
</dbReference>
<name>E2A395_CAMFO</name>
<proteinExistence type="predicted"/>
<keyword evidence="2" id="KW-1185">Reference proteome</keyword>
<dbReference type="Proteomes" id="UP000000311">
    <property type="component" value="Unassembled WGS sequence"/>
</dbReference>